<keyword evidence="3" id="KW-1185">Reference proteome</keyword>
<dbReference type="EMBL" id="JAGPYM010000053">
    <property type="protein sequence ID" value="KAH6871558.1"/>
    <property type="molecule type" value="Genomic_DNA"/>
</dbReference>
<dbReference type="OrthoDB" id="3783227at2759"/>
<gene>
    <name evidence="2" type="ORF">B0T10DRAFT_500482</name>
</gene>
<proteinExistence type="predicted"/>
<sequence>MAEHTIYTRAYSPSSAGPLTSAKGPIGDPLTRTELLAEFRNHSKSWNREPTALVSVSNRIIDTVKRAFDKCYVNGDSPADIWVAFIEVLERRDETPTQIHAAIPLAEECGILEANKFRHEIVFEWAIPKEFVIHEVSLQTLISRGLQRGEHFGPEPQSKSTAQLRRDIGTELKAIGHSSGSWEVGVYLASFARTFGARAPLDWIAHTLFYDCIHTTIVDDDVVRVNYLDGRPECVNFDFFCELDDGVDTVLYDRWLADDRFFLDYEEFREQRDEIEDVITGNMMEFWEIWHDDVDYDGTVREISKKAKVVYDKVMDKMMADHERMRAALEREAVRIGL</sequence>
<comment type="caution">
    <text evidence="2">The sequence shown here is derived from an EMBL/GenBank/DDBJ whole genome shotgun (WGS) entry which is preliminary data.</text>
</comment>
<dbReference type="Pfam" id="PF24494">
    <property type="entry name" value="DUF7587"/>
    <property type="match status" value="1"/>
</dbReference>
<evidence type="ECO:0000313" key="3">
    <source>
        <dbReference type="Proteomes" id="UP000777438"/>
    </source>
</evidence>
<evidence type="ECO:0000313" key="2">
    <source>
        <dbReference type="EMBL" id="KAH6871558.1"/>
    </source>
</evidence>
<reference evidence="2 3" key="1">
    <citation type="journal article" date="2021" name="Nat. Commun.">
        <title>Genetic determinants of endophytism in the Arabidopsis root mycobiome.</title>
        <authorList>
            <person name="Mesny F."/>
            <person name="Miyauchi S."/>
            <person name="Thiergart T."/>
            <person name="Pickel B."/>
            <person name="Atanasova L."/>
            <person name="Karlsson M."/>
            <person name="Huettel B."/>
            <person name="Barry K.W."/>
            <person name="Haridas S."/>
            <person name="Chen C."/>
            <person name="Bauer D."/>
            <person name="Andreopoulos W."/>
            <person name="Pangilinan J."/>
            <person name="LaButti K."/>
            <person name="Riley R."/>
            <person name="Lipzen A."/>
            <person name="Clum A."/>
            <person name="Drula E."/>
            <person name="Henrissat B."/>
            <person name="Kohler A."/>
            <person name="Grigoriev I.V."/>
            <person name="Martin F.M."/>
            <person name="Hacquard S."/>
        </authorList>
    </citation>
    <scope>NUCLEOTIDE SEQUENCE [LARGE SCALE GENOMIC DNA]</scope>
    <source>
        <strain evidence="2 3">MPI-CAGE-CH-0241</strain>
    </source>
</reference>
<dbReference type="Proteomes" id="UP000777438">
    <property type="component" value="Unassembled WGS sequence"/>
</dbReference>
<protein>
    <recommendedName>
        <fullName evidence="1">DUF7587 domain-containing protein</fullName>
    </recommendedName>
</protein>
<organism evidence="2 3">
    <name type="scientific">Thelonectria olida</name>
    <dbReference type="NCBI Taxonomy" id="1576542"/>
    <lineage>
        <taxon>Eukaryota</taxon>
        <taxon>Fungi</taxon>
        <taxon>Dikarya</taxon>
        <taxon>Ascomycota</taxon>
        <taxon>Pezizomycotina</taxon>
        <taxon>Sordariomycetes</taxon>
        <taxon>Hypocreomycetidae</taxon>
        <taxon>Hypocreales</taxon>
        <taxon>Nectriaceae</taxon>
        <taxon>Thelonectria</taxon>
    </lineage>
</organism>
<name>A0A9P8VRB8_9HYPO</name>
<feature type="domain" description="DUF7587" evidence="1">
    <location>
        <begin position="25"/>
        <end position="141"/>
    </location>
</feature>
<accession>A0A9P8VRB8</accession>
<evidence type="ECO:0000259" key="1">
    <source>
        <dbReference type="Pfam" id="PF24494"/>
    </source>
</evidence>
<dbReference type="InterPro" id="IPR056009">
    <property type="entry name" value="DUF7587"/>
</dbReference>
<dbReference type="AlphaFoldDB" id="A0A9P8VRB8"/>